<dbReference type="GO" id="GO:0008714">
    <property type="term" value="F:AMP nucleosidase activity"/>
    <property type="evidence" value="ECO:0007669"/>
    <property type="project" value="UniProtKB-EC"/>
</dbReference>
<reference evidence="5 6" key="1">
    <citation type="submission" date="2016-10" db="EMBL/GenBank/DDBJ databases">
        <authorList>
            <person name="de Groot N.N."/>
        </authorList>
    </citation>
    <scope>NUCLEOTIDE SEQUENCE [LARGE SCALE GENOMIC DNA]</scope>
    <source>
        <strain evidence="5 6">ASO4-2</strain>
    </source>
</reference>
<sequence length="300" mass="33592">MTGKDKATLFPSAHEDAESADQHPSTPQTESAAYRLAFLDQDFILQDELRPVRLQLELLKPEMLMQQHRIESTVVIFGSARLLDTESATALHELAREQAELLPEDPSAQAALKVAERALDNSRYYEEARKLSRIISENCQHEDKITHVVITGGGPGIMEAANRGATEAAAKSIGLNIVLPHEQAPNLYIPPELCFQFHYFAIRKMHFLIRARALVVFPGGFGTLDELFDALTLIQTKKIAPMPVLLFGSRFWKRVINFDALVEEGTISAHDLHLFEYVETAEQAWECIARFDNLGPKSDA</sequence>
<comment type="catalytic activity">
    <reaction evidence="1">
        <text>AMP + H2O = D-ribose 5-phosphate + adenine</text>
        <dbReference type="Rhea" id="RHEA:20129"/>
        <dbReference type="ChEBI" id="CHEBI:15377"/>
        <dbReference type="ChEBI" id="CHEBI:16708"/>
        <dbReference type="ChEBI" id="CHEBI:78346"/>
        <dbReference type="ChEBI" id="CHEBI:456215"/>
        <dbReference type="EC" id="3.2.2.4"/>
    </reaction>
</comment>
<dbReference type="PANTHER" id="PTHR43393">
    <property type="entry name" value="CYTOKININ RIBOSIDE 5'-MONOPHOSPHATE PHOSPHORIBOHYDROLASE"/>
    <property type="match status" value="1"/>
</dbReference>
<dbReference type="Gene3D" id="3.40.50.450">
    <property type="match status" value="1"/>
</dbReference>
<dbReference type="STRING" id="617002.SAMN05660653_01899"/>
<evidence type="ECO:0000256" key="2">
    <source>
        <dbReference type="ARBA" id="ARBA00011985"/>
    </source>
</evidence>
<dbReference type="GO" id="GO:0005829">
    <property type="term" value="C:cytosol"/>
    <property type="evidence" value="ECO:0007669"/>
    <property type="project" value="TreeGrafter"/>
</dbReference>
<dbReference type="SUPFAM" id="SSF102405">
    <property type="entry name" value="MCP/YpsA-like"/>
    <property type="match status" value="1"/>
</dbReference>
<feature type="compositionally biased region" description="Basic and acidic residues" evidence="4">
    <location>
        <begin position="1"/>
        <end position="21"/>
    </location>
</feature>
<dbReference type="InterPro" id="IPR052341">
    <property type="entry name" value="LOG_family_nucleotidases"/>
</dbReference>
<dbReference type="Proteomes" id="UP000198771">
    <property type="component" value="Unassembled WGS sequence"/>
</dbReference>
<evidence type="ECO:0000313" key="6">
    <source>
        <dbReference type="Proteomes" id="UP000198771"/>
    </source>
</evidence>
<protein>
    <recommendedName>
        <fullName evidence="3">AMP nucleosidase</fullName>
        <ecNumber evidence="2">3.2.2.4</ecNumber>
    </recommendedName>
    <alternativeName>
        <fullName evidence="3">AMP nucleosidase</fullName>
    </alternativeName>
</protein>
<gene>
    <name evidence="5" type="ORF">SAMN05660653_01899</name>
</gene>
<dbReference type="RefSeq" id="WP_208596610.1">
    <property type="nucleotide sequence ID" value="NZ_FMXO01000010.1"/>
</dbReference>
<dbReference type="PANTHER" id="PTHR43393:SF3">
    <property type="entry name" value="LYSINE DECARBOXYLASE-LIKE PROTEIN"/>
    <property type="match status" value="1"/>
</dbReference>
<evidence type="ECO:0000256" key="1">
    <source>
        <dbReference type="ARBA" id="ARBA00000274"/>
    </source>
</evidence>
<dbReference type="EMBL" id="FMXO01000010">
    <property type="protein sequence ID" value="SDB39898.1"/>
    <property type="molecule type" value="Genomic_DNA"/>
</dbReference>
<keyword evidence="6" id="KW-1185">Reference proteome</keyword>
<accession>A0A1G6D460</accession>
<evidence type="ECO:0000313" key="5">
    <source>
        <dbReference type="EMBL" id="SDB39898.1"/>
    </source>
</evidence>
<organism evidence="5 6">
    <name type="scientific">Desulfonatronum thiosulfatophilum</name>
    <dbReference type="NCBI Taxonomy" id="617002"/>
    <lineage>
        <taxon>Bacteria</taxon>
        <taxon>Pseudomonadati</taxon>
        <taxon>Thermodesulfobacteriota</taxon>
        <taxon>Desulfovibrionia</taxon>
        <taxon>Desulfovibrionales</taxon>
        <taxon>Desulfonatronaceae</taxon>
        <taxon>Desulfonatronum</taxon>
    </lineage>
</organism>
<proteinExistence type="predicted"/>
<feature type="region of interest" description="Disordered" evidence="4">
    <location>
        <begin position="1"/>
        <end position="29"/>
    </location>
</feature>
<evidence type="ECO:0000256" key="4">
    <source>
        <dbReference type="SAM" id="MobiDB-lite"/>
    </source>
</evidence>
<name>A0A1G6D460_9BACT</name>
<dbReference type="AlphaFoldDB" id="A0A1G6D460"/>
<dbReference type="Pfam" id="PF03641">
    <property type="entry name" value="Lysine_decarbox"/>
    <property type="match status" value="1"/>
</dbReference>
<dbReference type="EC" id="3.2.2.4" evidence="2"/>
<dbReference type="InterPro" id="IPR031100">
    <property type="entry name" value="LOG_fam"/>
</dbReference>
<evidence type="ECO:0000256" key="3">
    <source>
        <dbReference type="ARBA" id="ARBA00031983"/>
    </source>
</evidence>